<evidence type="ECO:0000256" key="7">
    <source>
        <dbReference type="ARBA" id="ARBA00022840"/>
    </source>
</evidence>
<keyword evidence="8 11" id="KW-1133">Transmembrane helix</keyword>
<dbReference type="PROSITE" id="PS50893">
    <property type="entry name" value="ABC_TRANSPORTER_2"/>
    <property type="match status" value="2"/>
</dbReference>
<evidence type="ECO:0000256" key="2">
    <source>
        <dbReference type="ARBA" id="ARBA00008526"/>
    </source>
</evidence>
<feature type="transmembrane region" description="Helical" evidence="11">
    <location>
        <begin position="508"/>
        <end position="531"/>
    </location>
</feature>
<feature type="domain" description="ABC transporter" evidence="12">
    <location>
        <begin position="1673"/>
        <end position="1911"/>
    </location>
</feature>
<dbReference type="PROSITE" id="PS00211">
    <property type="entry name" value="ABC_TRANSPORTER_1"/>
    <property type="match status" value="2"/>
</dbReference>
<keyword evidence="14" id="KW-1185">Reference proteome</keyword>
<sequence length="2075" mass="216159">MAANKGLTLRQFVAVLHKNFILQTRGRRSVLGSGWGAVLLQILLPVAFFSLMCIPKYYIQPYEHPAFLQPQEYDVDTKWWAGASPYEGPALSAGNNARIVFVPDTPAVASLASRVAMAVSCPAEPYKRICSPASITTFACMFGVGQAPASCQNSTACMTTPACYQAALSSHLRLLPDEEAALQLLREQPGSVDAVVVFPEALAAAKAAKAAAAAAAAAGDGAGGTRVPSASKRSRRQMAAADHVGHGSSSSSSSSSSSAPSAAESGSLGCGTPGNADGDGLLLDYVIRMNGSDVPPTQLLQDLFDVSPGIMPLPGNLLWEYRHYWFFLNLQLAIDRALLGGQQSNASLPAGLTLKLKPFPWPAKQEDIGAASAAALLNLLLVYAFMAPTRAVVGSIVREKELRLREGMRILGLSEAAYWASWSLTHWLTLAASGLLCALVGAYPFRHSSLALMTAFYWLFSAALISFSYFLSTLFTASRVAGTATQFVYALSMIPGFLLPFVRPYGGIGWYLACLSPTSAASLMAAALLNWERVAAGVTLQTLWLPVTQGSSFCVGSVLLLLAADVLLFAALTWYSDKVMPTSYGQVLPPWFFLLPSYWRTCGSSSKHSSPKGRSSKHSLSAMPLLHNSCNGNVEHEQPDTSSSSSPYVDIVGLRRTFIYTDGSTRVAVEGLNMQMSAGRITALLGHNGAGKTTTIHMLTGMLQPTAGTAYIAGHDITTSMAAIRRSLGICPQFDILWPDISVREHLVLYAVIKGASWAEAGGVAEQAAAEVGLSDKLQSLAGELSGGQRRKLSVAIAFLGNPAVVFLDEPSSGMDPYSRRATWDVIRRRRHSSVIVLTTHSMEEADLLADDIHILAEGRLVASGSSLSLKAAYGVGYTLTAVLQKQQQGQPGLKHGADSSASVASASSTGASPGGATLQHQRAHSYSSSSLAGLQQQQQLSAAAEGLLHLVQAHVPAAALLSAAGAEVSVRLPKDAAAAFPAALRALDAAAGELGVASYGLSVTTLEEVFLAIADQAVPLHMPAHANSSSTDAGSGRPSPVAGRSQSTPREGAAAAAASTDAADAGNGLVHGAALYWQQFGALFVKRMLSARRDRLAVITQLLVPLLLVLLAMAVSSLQTTTPQQPPLAFTRKHCLMGSPALLAAAPSVRQQVEFRGFMDGYPRSQIVDTQYTQLYRGSSGPPLNLTLEGQLLAQWDSGSPHYDAVYFHSMPPLDQLLTSLQGSPVITLLVNQSAVSGLPAALNQATTALLRVMVAAGGARKSRLGNTSSSAHPHNYSSQQAQSGAPGIASTMQKPADPAAAGGGGGHLPSCLPVIRVASSPLPLLAGEAAERVRQDAGALMLVLCMTMAASVLSASFVVFLVREQENNSKHLQMVSGAPPTAFWLSNFAWDLLNFSLPAAGILGLVAWYNQPQLAGPRLAALAVLLAAFSGAGLTLTYLCHSMFKDEMKALQRLNTAYFLSGYLGFTATWLLGLIARILGKQALAAATAQLKGLLRWLSPHYCFAQGLYDITSTYQGSGGLPVPGLQPRGPSNPFAFEVLGVAVLHLLGQTLLFGSAVLLLEVGLLQLLRPAWQRIAGGQRRQQQQHGGRHAAAAAGGGGSSAEAAAGAAGAARGHEREPLLQQAEEGRAGGAASQLDKQQLGAVDGAVDDDVAAERQAVEAAEDVDEALVLLDGITKSYQQGYGLPPVAAISGLWLRVWPGECFGLLGVNGAGKTTTFKVLTGEVAPDSGDAAIAGHSVLTALAAARRRLGYCPQFEALPAALTGREVLHMYAALRGVQGRARIAAMAQQLLQELGLSQYADTVCGAYSGGNKRKLSVAVALVGGPPLVLLDEPSTGMDPSARRFLWRVLQSQVLCGGRTILLTSHSMEEVEALAGRLAIMAGGAARCIGTPQHLKSKFGDGYTLELRINAGAAAAATAAGGDDGGRVVDEHTQSTTSAAGAGAMDGDGVGPPVGAGGLAAAAAATEVAEHHFVVVMPGAAVLEKEPGRLLLRLPLGSPAATSSSSTENTSGELSSSGVQGAAVVSSLADVFEAVEASRAALGITEYSLSQSSLERVFLSLAKAASCAADGE</sequence>
<evidence type="ECO:0000259" key="12">
    <source>
        <dbReference type="PROSITE" id="PS50893"/>
    </source>
</evidence>
<feature type="region of interest" description="Disordered" evidence="10">
    <location>
        <begin position="1582"/>
        <end position="1620"/>
    </location>
</feature>
<feature type="transmembrane region" description="Helical" evidence="11">
    <location>
        <begin position="1423"/>
        <end position="1446"/>
    </location>
</feature>
<keyword evidence="6" id="KW-0547">Nucleotide-binding</keyword>
<name>A0A383WCG1_TETOB</name>
<feature type="transmembrane region" description="Helical" evidence="11">
    <location>
        <begin position="1097"/>
        <end position="1119"/>
    </location>
</feature>
<dbReference type="InterPro" id="IPR027417">
    <property type="entry name" value="P-loop_NTPase"/>
</dbReference>
<dbReference type="FunFam" id="3.40.50.300:FF:000933">
    <property type="entry name" value="ABC transporter A family member 7"/>
    <property type="match status" value="1"/>
</dbReference>
<gene>
    <name evidence="13" type="ORF">BQ4739_LOCUS15087</name>
</gene>
<feature type="transmembrane region" description="Helical" evidence="11">
    <location>
        <begin position="484"/>
        <end position="502"/>
    </location>
</feature>
<dbReference type="GO" id="GO:0140359">
    <property type="term" value="F:ABC-type transporter activity"/>
    <property type="evidence" value="ECO:0007669"/>
    <property type="project" value="InterPro"/>
</dbReference>
<organism evidence="13 14">
    <name type="scientific">Tetradesmus obliquus</name>
    <name type="common">Green alga</name>
    <name type="synonym">Acutodesmus obliquus</name>
    <dbReference type="NCBI Taxonomy" id="3088"/>
    <lineage>
        <taxon>Eukaryota</taxon>
        <taxon>Viridiplantae</taxon>
        <taxon>Chlorophyta</taxon>
        <taxon>core chlorophytes</taxon>
        <taxon>Chlorophyceae</taxon>
        <taxon>CS clade</taxon>
        <taxon>Sphaeropleales</taxon>
        <taxon>Scenedesmaceae</taxon>
        <taxon>Tetradesmus</taxon>
    </lineage>
</organism>
<feature type="compositionally biased region" description="Low complexity" evidence="10">
    <location>
        <begin position="1604"/>
        <end position="1615"/>
    </location>
</feature>
<keyword evidence="5" id="KW-0677">Repeat</keyword>
<feature type="domain" description="ABC transporter" evidence="12">
    <location>
        <begin position="654"/>
        <end position="883"/>
    </location>
</feature>
<evidence type="ECO:0000256" key="4">
    <source>
        <dbReference type="ARBA" id="ARBA00022692"/>
    </source>
</evidence>
<evidence type="ECO:0000256" key="11">
    <source>
        <dbReference type="SAM" id="Phobius"/>
    </source>
</evidence>
<evidence type="ECO:0000256" key="10">
    <source>
        <dbReference type="SAM" id="MobiDB-lite"/>
    </source>
</evidence>
<dbReference type="SMART" id="SM00382">
    <property type="entry name" value="AAA"/>
    <property type="match status" value="2"/>
</dbReference>
<feature type="region of interest" description="Disordered" evidence="10">
    <location>
        <begin position="891"/>
        <end position="923"/>
    </location>
</feature>
<feature type="transmembrane region" description="Helical" evidence="11">
    <location>
        <begin position="552"/>
        <end position="575"/>
    </location>
</feature>
<feature type="region of interest" description="Disordered" evidence="10">
    <location>
        <begin position="1923"/>
        <end position="1950"/>
    </location>
</feature>
<feature type="compositionally biased region" description="Low complexity" evidence="10">
    <location>
        <begin position="891"/>
        <end position="917"/>
    </location>
</feature>
<dbReference type="Pfam" id="PF00005">
    <property type="entry name" value="ABC_tran"/>
    <property type="match status" value="2"/>
</dbReference>
<keyword evidence="7" id="KW-0067">ATP-binding</keyword>
<feature type="transmembrane region" description="Helical" evidence="11">
    <location>
        <begin position="1385"/>
        <end position="1411"/>
    </location>
</feature>
<feature type="compositionally biased region" description="Basic and acidic residues" evidence="10">
    <location>
        <begin position="1927"/>
        <end position="1936"/>
    </location>
</feature>
<dbReference type="FunFam" id="3.40.50.300:FF:000335">
    <property type="entry name" value="ATP binding cassette subfamily A member 5"/>
    <property type="match status" value="1"/>
</dbReference>
<dbReference type="InterPro" id="IPR017871">
    <property type="entry name" value="ABC_transporter-like_CS"/>
</dbReference>
<dbReference type="GO" id="GO:0016887">
    <property type="term" value="F:ATP hydrolysis activity"/>
    <property type="evidence" value="ECO:0007669"/>
    <property type="project" value="InterPro"/>
</dbReference>
<evidence type="ECO:0000256" key="9">
    <source>
        <dbReference type="ARBA" id="ARBA00023136"/>
    </source>
</evidence>
<feature type="transmembrane region" description="Helical" evidence="11">
    <location>
        <begin position="1537"/>
        <end position="1563"/>
    </location>
</feature>
<feature type="compositionally biased region" description="Polar residues" evidence="10">
    <location>
        <begin position="1266"/>
        <end position="1285"/>
    </location>
</feature>
<dbReference type="Proteomes" id="UP000256970">
    <property type="component" value="Unassembled WGS sequence"/>
</dbReference>
<dbReference type="InterPro" id="IPR026082">
    <property type="entry name" value="ABCA"/>
</dbReference>
<dbReference type="PANTHER" id="PTHR19229:SF36">
    <property type="entry name" value="ATP-BINDING CASSETTE SUB-FAMILY A MEMBER 2"/>
    <property type="match status" value="1"/>
</dbReference>
<dbReference type="EMBL" id="FNXT01001221">
    <property type="protein sequence ID" value="SZX74769.1"/>
    <property type="molecule type" value="Genomic_DNA"/>
</dbReference>
<feature type="region of interest" description="Disordered" evidence="10">
    <location>
        <begin position="1025"/>
        <end position="1059"/>
    </location>
</feature>
<dbReference type="InterPro" id="IPR003439">
    <property type="entry name" value="ABC_transporter-like_ATP-bd"/>
</dbReference>
<feature type="region of interest" description="Disordered" evidence="10">
    <location>
        <begin position="2001"/>
        <end position="2020"/>
    </location>
</feature>
<feature type="compositionally biased region" description="Low complexity" evidence="10">
    <location>
        <begin position="1582"/>
        <end position="1597"/>
    </location>
</feature>
<dbReference type="InterPro" id="IPR003593">
    <property type="entry name" value="AAA+_ATPase"/>
</dbReference>
<feature type="transmembrane region" description="Helical" evidence="11">
    <location>
        <begin position="418"/>
        <end position="443"/>
    </location>
</feature>
<dbReference type="InterPro" id="IPR013525">
    <property type="entry name" value="ABC2_TM"/>
</dbReference>
<comment type="subcellular location">
    <subcellularLocation>
        <location evidence="1">Membrane</location>
        <topology evidence="1">Multi-pass membrane protein</topology>
    </subcellularLocation>
</comment>
<dbReference type="STRING" id="3088.A0A383WCG1"/>
<evidence type="ECO:0000256" key="1">
    <source>
        <dbReference type="ARBA" id="ARBA00004141"/>
    </source>
</evidence>
<evidence type="ECO:0000256" key="5">
    <source>
        <dbReference type="ARBA" id="ARBA00022737"/>
    </source>
</evidence>
<dbReference type="Gene3D" id="3.40.50.300">
    <property type="entry name" value="P-loop containing nucleotide triphosphate hydrolases"/>
    <property type="match status" value="2"/>
</dbReference>
<dbReference type="GO" id="GO:0016020">
    <property type="term" value="C:membrane"/>
    <property type="evidence" value="ECO:0007669"/>
    <property type="project" value="UniProtKB-SubCell"/>
</dbReference>
<keyword evidence="3" id="KW-0813">Transport</keyword>
<feature type="transmembrane region" description="Helical" evidence="11">
    <location>
        <begin position="1458"/>
        <end position="1481"/>
    </location>
</feature>
<dbReference type="GO" id="GO:0005319">
    <property type="term" value="F:lipid transporter activity"/>
    <property type="evidence" value="ECO:0007669"/>
    <property type="project" value="TreeGrafter"/>
</dbReference>
<comment type="similarity">
    <text evidence="2">Belongs to the ABC transporter superfamily. ABCA family. CPR flippase (TC 3.A.1.211) subfamily.</text>
</comment>
<accession>A0A383WCG1</accession>
<reference evidence="13 14" key="1">
    <citation type="submission" date="2016-10" db="EMBL/GenBank/DDBJ databases">
        <authorList>
            <person name="Cai Z."/>
        </authorList>
    </citation>
    <scope>NUCLEOTIDE SEQUENCE [LARGE SCALE GENOMIC DNA]</scope>
</reference>
<evidence type="ECO:0000313" key="13">
    <source>
        <dbReference type="EMBL" id="SZX74769.1"/>
    </source>
</evidence>
<feature type="region of interest" description="Disordered" evidence="10">
    <location>
        <begin position="1264"/>
        <end position="1306"/>
    </location>
</feature>
<evidence type="ECO:0000256" key="3">
    <source>
        <dbReference type="ARBA" id="ARBA00022448"/>
    </source>
</evidence>
<feature type="transmembrane region" description="Helical" evidence="11">
    <location>
        <begin position="375"/>
        <end position="397"/>
    </location>
</feature>
<dbReference type="SUPFAM" id="SSF52540">
    <property type="entry name" value="P-loop containing nucleoside triphosphate hydrolases"/>
    <property type="match status" value="2"/>
</dbReference>
<feature type="transmembrane region" description="Helical" evidence="11">
    <location>
        <begin position="30"/>
        <end position="52"/>
    </location>
</feature>
<dbReference type="CDD" id="cd03263">
    <property type="entry name" value="ABC_subfamily_A"/>
    <property type="match status" value="2"/>
</dbReference>
<dbReference type="Pfam" id="PF12698">
    <property type="entry name" value="ABC2_membrane_3"/>
    <property type="match status" value="2"/>
</dbReference>
<protein>
    <recommendedName>
        <fullName evidence="12">ABC transporter domain-containing protein</fullName>
    </recommendedName>
</protein>
<keyword evidence="9 11" id="KW-0472">Membrane</keyword>
<feature type="transmembrane region" description="Helical" evidence="11">
    <location>
        <begin position="455"/>
        <end position="477"/>
    </location>
</feature>
<dbReference type="GO" id="GO:0005524">
    <property type="term" value="F:ATP binding"/>
    <property type="evidence" value="ECO:0007669"/>
    <property type="project" value="UniProtKB-KW"/>
</dbReference>
<dbReference type="PANTHER" id="PTHR19229">
    <property type="entry name" value="ATP-BINDING CASSETTE TRANSPORTER SUBFAMILY A ABCA"/>
    <property type="match status" value="1"/>
</dbReference>
<proteinExistence type="inferred from homology"/>
<feature type="compositionally biased region" description="Low complexity" evidence="10">
    <location>
        <begin position="248"/>
        <end position="267"/>
    </location>
</feature>
<evidence type="ECO:0000256" key="8">
    <source>
        <dbReference type="ARBA" id="ARBA00022989"/>
    </source>
</evidence>
<keyword evidence="4 11" id="KW-0812">Transmembrane</keyword>
<feature type="region of interest" description="Disordered" evidence="10">
    <location>
        <begin position="220"/>
        <end position="271"/>
    </location>
</feature>
<feature type="transmembrane region" description="Helical" evidence="11">
    <location>
        <begin position="1341"/>
        <end position="1364"/>
    </location>
</feature>
<evidence type="ECO:0000256" key="6">
    <source>
        <dbReference type="ARBA" id="ARBA00022741"/>
    </source>
</evidence>
<evidence type="ECO:0000313" key="14">
    <source>
        <dbReference type="Proteomes" id="UP000256970"/>
    </source>
</evidence>